<evidence type="ECO:0000313" key="2">
    <source>
        <dbReference type="Proteomes" id="UP001589747"/>
    </source>
</evidence>
<keyword evidence="2" id="KW-1185">Reference proteome</keyword>
<reference evidence="1 2" key="1">
    <citation type="submission" date="2024-09" db="EMBL/GenBank/DDBJ databases">
        <authorList>
            <person name="Sun Q."/>
            <person name="Mori K."/>
        </authorList>
    </citation>
    <scope>NUCLEOTIDE SEQUENCE [LARGE SCALE GENOMIC DNA]</scope>
    <source>
        <strain evidence="1 2">TISTR 2452</strain>
    </source>
</reference>
<name>A0ABV5KGQ2_9BACL</name>
<evidence type="ECO:0000313" key="1">
    <source>
        <dbReference type="EMBL" id="MFB9324400.1"/>
    </source>
</evidence>
<gene>
    <name evidence="1" type="ORF">ACFFSY_00400</name>
</gene>
<organism evidence="1 2">
    <name type="scientific">Paenibacillus aurantiacus</name>
    <dbReference type="NCBI Taxonomy" id="1936118"/>
    <lineage>
        <taxon>Bacteria</taxon>
        <taxon>Bacillati</taxon>
        <taxon>Bacillota</taxon>
        <taxon>Bacilli</taxon>
        <taxon>Bacillales</taxon>
        <taxon>Paenibacillaceae</taxon>
        <taxon>Paenibacillus</taxon>
    </lineage>
</organism>
<proteinExistence type="predicted"/>
<comment type="caution">
    <text evidence="1">The sequence shown here is derived from an EMBL/GenBank/DDBJ whole genome shotgun (WGS) entry which is preliminary data.</text>
</comment>
<sequence length="69" mass="8220">MTTIIQDEDDLLVEICNKHGVDPQYLRELFMIEKEYADKNMARRRGIYERITECIETWVEEEEAGINVL</sequence>
<dbReference type="EMBL" id="JBHMDO010000002">
    <property type="protein sequence ID" value="MFB9324400.1"/>
    <property type="molecule type" value="Genomic_DNA"/>
</dbReference>
<dbReference type="Proteomes" id="UP001589747">
    <property type="component" value="Unassembled WGS sequence"/>
</dbReference>
<dbReference type="Pfam" id="PF20306">
    <property type="entry name" value="Sp-DndD"/>
    <property type="match status" value="1"/>
</dbReference>
<protein>
    <submittedName>
        <fullName evidence="1">DNA modification system-associated small protein</fullName>
    </submittedName>
</protein>
<dbReference type="RefSeq" id="WP_377488230.1">
    <property type="nucleotide sequence ID" value="NZ_JBHMDO010000002.1"/>
</dbReference>
<dbReference type="InterPro" id="IPR046882">
    <property type="entry name" value="Sp-DndD"/>
</dbReference>
<accession>A0ABV5KGQ2</accession>